<keyword evidence="2" id="KW-0732">Signal</keyword>
<sequence>MKKKMLGIFFGFVMIISTVCSIDTVSAAPIDNVTYTVHGQDYGWQKQVSNGTMAGSTGKNKRLEAMKLNVTGDGGITYQLHGQDYGWQSWKKDGELGGSTGTGKRVEALKIQLTGNLKNKYDIYYRVHGQDYGWQEWKRNGELAGTTGKKKKVEAIEIRLVAKTPQVYYSAHGQDYGWQSQVGDGITAGTTGKNKRVEALKINTTGDGGISYQVHGQDYGWQNWKSDGALGGTSGQKKRVEAIKIELTGNLKQTHDVYYRVHGQDYGWQGWKKNAELAGSIGQKKKLEAIEIKLVEKETIPVTEIDMSVTKANLIVGEKTTAPAFVYPRNATDKSITYSSINPAIATIDQLGNITAVGVGSTTITATSHNGIKKSQTVTVSAKSTITFNYKDTDDNVLQTTTSDTQAIGTTKTYNAPSIKGYTAQEPSSQTITFTENDQQATFIYKKNEVVMHTLTINYVYNNNTMIRLPEIIEIPEGETYTAIAPEFDECTLKGDTSQTITNMSADQSITFTYQMTLKTAGEQNIELVLAYLINQYRLENGKAEMTHDALYQLGNRNRARELSTSFTPLRPDGRSFKTVIQETGIDMAKHNPTVQAIGNMTDVGKPVASGHAEDMAKEILDFWKNDPTDNAALLAEELNEFSVGVYLLPTNDLGAHSMYFVFIGGVGS</sequence>
<dbReference type="SUPFAM" id="SSF49373">
    <property type="entry name" value="Invasin/intimin cell-adhesion fragments"/>
    <property type="match status" value="1"/>
</dbReference>
<evidence type="ECO:0000256" key="1">
    <source>
        <dbReference type="ARBA" id="ARBA00022737"/>
    </source>
</evidence>
<dbReference type="Gene3D" id="3.10.20.320">
    <property type="entry name" value="Putative peptidoglycan bound protein (lpxtg motif)"/>
    <property type="match status" value="1"/>
</dbReference>
<reference evidence="5" key="2">
    <citation type="submission" date="2017-05" db="EMBL/GenBank/DDBJ databases">
        <authorList>
            <consortium name="The Broad Institute Genomics Platform"/>
            <consortium name="The Broad Institute Genomic Center for Infectious Diseases"/>
            <person name="Earl A."/>
            <person name="Manson A."/>
            <person name="Schwartman J."/>
            <person name="Gilmore M."/>
            <person name="Abouelleil A."/>
            <person name="Cao P."/>
            <person name="Chapman S."/>
            <person name="Cusick C."/>
            <person name="Shea T."/>
            <person name="Young S."/>
            <person name="Neafsey D."/>
            <person name="Nusbaum C."/>
            <person name="Birren B."/>
        </authorList>
    </citation>
    <scope>NUCLEOTIDE SEQUENCE</scope>
    <source>
        <strain evidence="5">9D6_DIV0238</strain>
    </source>
</reference>
<evidence type="ECO:0000256" key="2">
    <source>
        <dbReference type="SAM" id="SignalP"/>
    </source>
</evidence>
<dbReference type="SMART" id="SM00728">
    <property type="entry name" value="ChW"/>
    <property type="match status" value="6"/>
</dbReference>
<dbReference type="AlphaFoldDB" id="A0A200JEJ0"/>
<evidence type="ECO:0000313" key="6">
    <source>
        <dbReference type="Proteomes" id="UP000196151"/>
    </source>
</evidence>
<dbReference type="EMBL" id="CP147246">
    <property type="protein sequence ID" value="WYJ95687.1"/>
    <property type="molecule type" value="Genomic_DNA"/>
</dbReference>
<evidence type="ECO:0000313" key="4">
    <source>
        <dbReference type="EMBL" id="OUZ35170.1"/>
    </source>
</evidence>
<reference evidence="5" key="3">
    <citation type="submission" date="2024-03" db="EMBL/GenBank/DDBJ databases">
        <title>The Genome Sequence of Enterococcus sp. DIV0238c.</title>
        <authorList>
            <consortium name="The Broad Institute Genomics Platform"/>
            <consortium name="The Broad Institute Microbial Omics Core"/>
            <consortium name="The Broad Institute Genomic Center for Infectious Diseases"/>
            <person name="Earl A."/>
            <person name="Manson A."/>
            <person name="Gilmore M."/>
            <person name="Schwartman J."/>
            <person name="Shea T."/>
            <person name="Abouelleil A."/>
            <person name="Cao P."/>
            <person name="Chapman S."/>
            <person name="Cusick C."/>
            <person name="Young S."/>
            <person name="Neafsey D."/>
            <person name="Nusbaum C."/>
            <person name="Birren B."/>
        </authorList>
    </citation>
    <scope>NUCLEOTIDE SEQUENCE</scope>
    <source>
        <strain evidence="5">9D6_DIV0238</strain>
    </source>
</reference>
<feature type="signal peptide" evidence="2">
    <location>
        <begin position="1"/>
        <end position="21"/>
    </location>
</feature>
<dbReference type="Proteomes" id="UP000196151">
    <property type="component" value="Chromosome"/>
</dbReference>
<keyword evidence="6" id="KW-1185">Reference proteome</keyword>
<evidence type="ECO:0000259" key="3">
    <source>
        <dbReference type="SMART" id="SM00635"/>
    </source>
</evidence>
<dbReference type="Gene3D" id="3.40.33.10">
    <property type="entry name" value="CAP"/>
    <property type="match status" value="1"/>
</dbReference>
<feature type="domain" description="BIG2" evidence="3">
    <location>
        <begin position="301"/>
        <end position="378"/>
    </location>
</feature>
<dbReference type="OrthoDB" id="2173042at2"/>
<dbReference type="InterPro" id="IPR006637">
    <property type="entry name" value="ChW"/>
</dbReference>
<name>A0A200JEJ0_9ENTE</name>
<dbReference type="EMBL" id="NIBQ01000001">
    <property type="protein sequence ID" value="OUZ35170.1"/>
    <property type="molecule type" value="Genomic_DNA"/>
</dbReference>
<gene>
    <name evidence="4" type="ORF">A5889_000646</name>
    <name evidence="5" type="ORF">A5889_003236</name>
</gene>
<dbReference type="Pfam" id="PF06458">
    <property type="entry name" value="MucBP"/>
    <property type="match status" value="2"/>
</dbReference>
<dbReference type="Pfam" id="PF02368">
    <property type="entry name" value="Big_2"/>
    <property type="match status" value="1"/>
</dbReference>
<dbReference type="RefSeq" id="WP_087639803.1">
    <property type="nucleotide sequence ID" value="NZ_CP147246.1"/>
</dbReference>
<evidence type="ECO:0000313" key="5">
    <source>
        <dbReference type="EMBL" id="WYJ95687.1"/>
    </source>
</evidence>
<dbReference type="SMART" id="SM00635">
    <property type="entry name" value="BID_2"/>
    <property type="match status" value="1"/>
</dbReference>
<dbReference type="InterPro" id="IPR009459">
    <property type="entry name" value="MucBP_dom"/>
</dbReference>
<accession>A0A200JEJ0</accession>
<proteinExistence type="predicted"/>
<dbReference type="Gene3D" id="2.60.40.1080">
    <property type="match status" value="1"/>
</dbReference>
<dbReference type="InterPro" id="IPR035940">
    <property type="entry name" value="CAP_sf"/>
</dbReference>
<dbReference type="Pfam" id="PF07538">
    <property type="entry name" value="ChW"/>
    <property type="match status" value="6"/>
</dbReference>
<protein>
    <recommendedName>
        <fullName evidence="3">BIG2 domain-containing protein</fullName>
    </recommendedName>
</protein>
<organism evidence="4">
    <name type="scientific">Candidatus Enterococcus dunnyi</name>
    <dbReference type="NCBI Taxonomy" id="1834192"/>
    <lineage>
        <taxon>Bacteria</taxon>
        <taxon>Bacillati</taxon>
        <taxon>Bacillota</taxon>
        <taxon>Bacilli</taxon>
        <taxon>Lactobacillales</taxon>
        <taxon>Enterococcaceae</taxon>
        <taxon>Enterococcus</taxon>
    </lineage>
</organism>
<keyword evidence="1" id="KW-0677">Repeat</keyword>
<feature type="chain" id="PRO_5039324674" description="BIG2 domain-containing protein" evidence="2">
    <location>
        <begin position="22"/>
        <end position="669"/>
    </location>
</feature>
<dbReference type="InterPro" id="IPR008964">
    <property type="entry name" value="Invasin/intimin_cell_adhesion"/>
</dbReference>
<reference evidence="4" key="1">
    <citation type="submission" date="2017-05" db="EMBL/GenBank/DDBJ databases">
        <title>The Genome Sequence of Enterococcus sp. 9D6_DIV0238.</title>
        <authorList>
            <consortium name="The Broad Institute Genomics Platform"/>
            <consortium name="The Broad Institute Genomic Center for Infectious Diseases"/>
            <person name="Earl A."/>
            <person name="Manson A."/>
            <person name="Schwartman J."/>
            <person name="Gilmore M."/>
            <person name="Abouelleil A."/>
            <person name="Cao P."/>
            <person name="Chapman S."/>
            <person name="Cusick C."/>
            <person name="Shea T."/>
            <person name="Young S."/>
            <person name="Neafsey D."/>
            <person name="Nusbaum C."/>
            <person name="Birren B."/>
        </authorList>
    </citation>
    <scope>NUCLEOTIDE SEQUENCE [LARGE SCALE GENOMIC DNA]</scope>
    <source>
        <strain evidence="4">9D6_DIV0238</strain>
    </source>
</reference>
<dbReference type="InterPro" id="IPR003343">
    <property type="entry name" value="Big_2"/>
</dbReference>